<dbReference type="AlphaFoldDB" id="A0A7J5YJU3"/>
<dbReference type="OrthoDB" id="10599892at2759"/>
<comment type="caution">
    <text evidence="1">The sequence shown here is derived from an EMBL/GenBank/DDBJ whole genome shotgun (WGS) entry which is preliminary data.</text>
</comment>
<gene>
    <name evidence="1" type="ORF">F7725_019473</name>
</gene>
<sequence>MKRASSTLPSFDLFNGVLARLQVEFLSFVYITYEFWHAAFLRVTKSAVFCVSTTIPHIPTWPQKALKGSPPDYTGGHQRVSVAQGQKVVPSPAVSSAMCRMWVIFKEAQALAFDMKHQQCPRQKQDSISPHLSCPKGVRRGVCSIEVALSSPFELKQNFSLQDPDL</sequence>
<evidence type="ECO:0000313" key="1">
    <source>
        <dbReference type="EMBL" id="KAF3849754.1"/>
    </source>
</evidence>
<name>A0A7J5YJU3_DISMA</name>
<dbReference type="EMBL" id="JAAKFY010000011">
    <property type="protein sequence ID" value="KAF3849754.1"/>
    <property type="molecule type" value="Genomic_DNA"/>
</dbReference>
<keyword evidence="2" id="KW-1185">Reference proteome</keyword>
<proteinExistence type="predicted"/>
<evidence type="ECO:0000313" key="2">
    <source>
        <dbReference type="Proteomes" id="UP000518266"/>
    </source>
</evidence>
<accession>A0A7J5YJU3</accession>
<dbReference type="Proteomes" id="UP000518266">
    <property type="component" value="Unassembled WGS sequence"/>
</dbReference>
<organism evidence="1 2">
    <name type="scientific">Dissostichus mawsoni</name>
    <name type="common">Antarctic cod</name>
    <dbReference type="NCBI Taxonomy" id="36200"/>
    <lineage>
        <taxon>Eukaryota</taxon>
        <taxon>Metazoa</taxon>
        <taxon>Chordata</taxon>
        <taxon>Craniata</taxon>
        <taxon>Vertebrata</taxon>
        <taxon>Euteleostomi</taxon>
        <taxon>Actinopterygii</taxon>
        <taxon>Neopterygii</taxon>
        <taxon>Teleostei</taxon>
        <taxon>Neoteleostei</taxon>
        <taxon>Acanthomorphata</taxon>
        <taxon>Eupercaria</taxon>
        <taxon>Perciformes</taxon>
        <taxon>Notothenioidei</taxon>
        <taxon>Nototheniidae</taxon>
        <taxon>Dissostichus</taxon>
    </lineage>
</organism>
<reference evidence="1 2" key="1">
    <citation type="submission" date="2020-03" db="EMBL/GenBank/DDBJ databases">
        <title>Dissostichus mawsoni Genome sequencing and assembly.</title>
        <authorList>
            <person name="Park H."/>
        </authorList>
    </citation>
    <scope>NUCLEOTIDE SEQUENCE [LARGE SCALE GENOMIC DNA]</scope>
    <source>
        <strain evidence="1">DM0001</strain>
        <tissue evidence="1">Muscle</tissue>
    </source>
</reference>
<protein>
    <submittedName>
        <fullName evidence="1">Uncharacterized protein</fullName>
    </submittedName>
</protein>